<dbReference type="AlphaFoldDB" id="A0A9Q0AQY4"/>
<gene>
    <name evidence="3" type="ORF">JX265_006355</name>
</gene>
<protein>
    <submittedName>
        <fullName evidence="3">Uncharacterized protein</fullName>
    </submittedName>
</protein>
<keyword evidence="4" id="KW-1185">Reference proteome</keyword>
<keyword evidence="2" id="KW-0472">Membrane</keyword>
<feature type="compositionally biased region" description="Polar residues" evidence="1">
    <location>
        <begin position="171"/>
        <end position="199"/>
    </location>
</feature>
<evidence type="ECO:0000256" key="1">
    <source>
        <dbReference type="SAM" id="MobiDB-lite"/>
    </source>
</evidence>
<feature type="transmembrane region" description="Helical" evidence="2">
    <location>
        <begin position="20"/>
        <end position="36"/>
    </location>
</feature>
<name>A0A9Q0AQY4_9PEZI</name>
<reference evidence="3" key="1">
    <citation type="submission" date="2021-03" db="EMBL/GenBank/DDBJ databases">
        <title>Revisited historic fungal species revealed as producer of novel bioactive compounds through whole genome sequencing and comparative genomics.</title>
        <authorList>
            <person name="Vignolle G.A."/>
            <person name="Hochenegger N."/>
            <person name="Mach R.L."/>
            <person name="Mach-Aigner A.R."/>
            <person name="Javad Rahimi M."/>
            <person name="Salim K.A."/>
            <person name="Chan C.M."/>
            <person name="Lim L.B.L."/>
            <person name="Cai F."/>
            <person name="Druzhinina I.S."/>
            <person name="U'Ren J.M."/>
            <person name="Derntl C."/>
        </authorList>
    </citation>
    <scope>NUCLEOTIDE SEQUENCE</scope>
    <source>
        <strain evidence="3">TUCIM 5799</strain>
    </source>
</reference>
<dbReference type="Proteomes" id="UP000829685">
    <property type="component" value="Unassembled WGS sequence"/>
</dbReference>
<comment type="caution">
    <text evidence="3">The sequence shown here is derived from an EMBL/GenBank/DDBJ whole genome shotgun (WGS) entry which is preliminary data.</text>
</comment>
<feature type="transmembrane region" description="Helical" evidence="2">
    <location>
        <begin position="48"/>
        <end position="70"/>
    </location>
</feature>
<organism evidence="3 4">
    <name type="scientific">Neoarthrinium moseri</name>
    <dbReference type="NCBI Taxonomy" id="1658444"/>
    <lineage>
        <taxon>Eukaryota</taxon>
        <taxon>Fungi</taxon>
        <taxon>Dikarya</taxon>
        <taxon>Ascomycota</taxon>
        <taxon>Pezizomycotina</taxon>
        <taxon>Sordariomycetes</taxon>
        <taxon>Xylariomycetidae</taxon>
        <taxon>Amphisphaeriales</taxon>
        <taxon>Apiosporaceae</taxon>
        <taxon>Neoarthrinium</taxon>
    </lineage>
</organism>
<evidence type="ECO:0000256" key="2">
    <source>
        <dbReference type="SAM" id="Phobius"/>
    </source>
</evidence>
<keyword evidence="2" id="KW-0812">Transmembrane</keyword>
<accession>A0A9Q0AQY4</accession>
<dbReference type="EMBL" id="JAFIMR010000014">
    <property type="protein sequence ID" value="KAI1870185.1"/>
    <property type="molecule type" value="Genomic_DNA"/>
</dbReference>
<sequence length="227" mass="24504">MAEKRVNTASSALPEPGESWTFSLYVAFIAHFVYWNRQDIMNNLPGSLALLFLAALLYFPFPGISVTFVLHRVPLFFTLSALVAAGMPKLRLAETGDSGGFFGALPTNSEGLSDLLEVTVSRRASGFSDGSSGNNGFQVLPGVIRAFDPDMFRHFSGPGPLKAQSDRSSDIALSQTGRVSPPSSWDSTTRAFWSSNDGSLQCYGNHPRSRPGSPWRPHTHGGSQSCT</sequence>
<evidence type="ECO:0000313" key="4">
    <source>
        <dbReference type="Proteomes" id="UP000829685"/>
    </source>
</evidence>
<feature type="region of interest" description="Disordered" evidence="1">
    <location>
        <begin position="158"/>
        <end position="227"/>
    </location>
</feature>
<keyword evidence="2" id="KW-1133">Transmembrane helix</keyword>
<evidence type="ECO:0000313" key="3">
    <source>
        <dbReference type="EMBL" id="KAI1870185.1"/>
    </source>
</evidence>
<proteinExistence type="predicted"/>